<accession>A0ACB7IL49</accession>
<evidence type="ECO:0000313" key="1">
    <source>
        <dbReference type="EMBL" id="KAG9218581.1"/>
    </source>
</evidence>
<dbReference type="EMBL" id="WQMT02000009">
    <property type="protein sequence ID" value="KAG9218581.1"/>
    <property type="molecule type" value="Genomic_DNA"/>
</dbReference>
<name>A0ACB7IL49_PLECO</name>
<proteinExistence type="predicted"/>
<gene>
    <name evidence="1" type="ORF">CCMSSC00406_0001305</name>
</gene>
<comment type="caution">
    <text evidence="1">The sequence shown here is derived from an EMBL/GenBank/DDBJ whole genome shotgun (WGS) entry which is preliminary data.</text>
</comment>
<sequence>MTRIVSFSVLSVVFLDAVIGGFVDSAADIASAYDFIVVGGGTAGNVVANRLSEDPLIQVLVIEAGGSNERLNGIEIPFLLAPAFDPTYSWNFTTVPQPGLGGRSLPFARGFVLGGSSSINGMIYSRGSAEDYDAIAQLTGDEGWAWDNLQPYIRKASLNERWVEPVDNHPTSGQFNPTVHGLAGITSVSLPPLAEAIDRRVTQTTEENPEFQFNLDTNSGDQLGIGWLQSTITSEGRRDSSATSYLGPSFISRPNLHILLNSQVTRLLPAGDESNGATSFDTVEFIERENGTAGPKHVVTAKKEIILSAGSIGTPHILLHSGIGDRDELSNLGISPTHHLPGVGKNLTEQPAVNNVWLVDSTSNDPDVSGLPAGFFTHIGFLRIPDNASIFETVEDPAPGPNTAHIEFVLFNSVVVDPITSVGSLSITTNVLTPISRGSVTLNSSDPLDDPLIDLGLLEHEFESFTMREAVRAAQRFLDSPAWDDYIIGPSEALASVDFKNDSQLNAYVRKNAAPALHPVSTAAMSPYNVSWGVTDPDLKVKGVQGVRVVDASVLVECFLSSFRR</sequence>
<reference evidence="1 2" key="1">
    <citation type="journal article" date="2021" name="Appl. Environ. Microbiol.">
        <title>Genetic linkage and physical mapping for an oyster mushroom Pleurotus cornucopiae and QTL analysis for the trait cap color.</title>
        <authorList>
            <person name="Zhang Y."/>
            <person name="Gao W."/>
            <person name="Sonnenberg A."/>
            <person name="Chen Q."/>
            <person name="Zhang J."/>
            <person name="Huang C."/>
        </authorList>
    </citation>
    <scope>NUCLEOTIDE SEQUENCE [LARGE SCALE GENOMIC DNA]</scope>
    <source>
        <strain evidence="1">CCMSSC00406</strain>
    </source>
</reference>
<evidence type="ECO:0000313" key="2">
    <source>
        <dbReference type="Proteomes" id="UP000824881"/>
    </source>
</evidence>
<organism evidence="1 2">
    <name type="scientific">Pleurotus cornucopiae</name>
    <name type="common">Cornucopia mushroom</name>
    <dbReference type="NCBI Taxonomy" id="5321"/>
    <lineage>
        <taxon>Eukaryota</taxon>
        <taxon>Fungi</taxon>
        <taxon>Dikarya</taxon>
        <taxon>Basidiomycota</taxon>
        <taxon>Agaricomycotina</taxon>
        <taxon>Agaricomycetes</taxon>
        <taxon>Agaricomycetidae</taxon>
        <taxon>Agaricales</taxon>
        <taxon>Pleurotineae</taxon>
        <taxon>Pleurotaceae</taxon>
        <taxon>Pleurotus</taxon>
    </lineage>
</organism>
<protein>
    <submittedName>
        <fullName evidence="1">Uncharacterized protein</fullName>
    </submittedName>
</protein>
<keyword evidence="2" id="KW-1185">Reference proteome</keyword>
<dbReference type="Proteomes" id="UP000824881">
    <property type="component" value="Unassembled WGS sequence"/>
</dbReference>